<keyword evidence="7 9" id="KW-0804">Transcription</keyword>
<evidence type="ECO:0000256" key="2">
    <source>
        <dbReference type="ARBA" id="ARBA00010916"/>
    </source>
</evidence>
<keyword evidence="4" id="KW-0156">Chromatin regulator</keyword>
<evidence type="ECO:0000256" key="6">
    <source>
        <dbReference type="ARBA" id="ARBA00023054"/>
    </source>
</evidence>
<dbReference type="GO" id="GO:0000123">
    <property type="term" value="C:histone acetyltransferase complex"/>
    <property type="evidence" value="ECO:0007669"/>
    <property type="project" value="InterPro"/>
</dbReference>
<dbReference type="Proteomes" id="UP000046395">
    <property type="component" value="Unassembled WGS sequence"/>
</dbReference>
<keyword evidence="6" id="KW-0175">Coiled coil</keyword>
<comment type="similarity">
    <text evidence="2 9">Belongs to the EAF6 family.</text>
</comment>
<dbReference type="AlphaFoldDB" id="A0A5S6QWE6"/>
<evidence type="ECO:0000256" key="10">
    <source>
        <dbReference type="SAM" id="MobiDB-lite"/>
    </source>
</evidence>
<evidence type="ECO:0000256" key="1">
    <source>
        <dbReference type="ARBA" id="ARBA00004123"/>
    </source>
</evidence>
<dbReference type="GO" id="GO:0006325">
    <property type="term" value="P:chromatin organization"/>
    <property type="evidence" value="ECO:0007669"/>
    <property type="project" value="UniProtKB-KW"/>
</dbReference>
<evidence type="ECO:0000313" key="12">
    <source>
        <dbReference type="WBParaSite" id="TMUE_3000011448.1"/>
    </source>
</evidence>
<evidence type="ECO:0000256" key="3">
    <source>
        <dbReference type="ARBA" id="ARBA00019141"/>
    </source>
</evidence>
<accession>A0A5S6QWE6</accession>
<evidence type="ECO:0000313" key="11">
    <source>
        <dbReference type="Proteomes" id="UP000046395"/>
    </source>
</evidence>
<keyword evidence="11" id="KW-1185">Reference proteome</keyword>
<evidence type="ECO:0000256" key="8">
    <source>
        <dbReference type="ARBA" id="ARBA00023242"/>
    </source>
</evidence>
<comment type="subcellular location">
    <subcellularLocation>
        <location evidence="1">Nucleus</location>
    </subcellularLocation>
</comment>
<keyword evidence="8" id="KW-0539">Nucleus</keyword>
<reference evidence="12" key="1">
    <citation type="submission" date="2019-12" db="UniProtKB">
        <authorList>
            <consortium name="WormBaseParasite"/>
        </authorList>
    </citation>
    <scope>IDENTIFICATION</scope>
</reference>
<dbReference type="GO" id="GO:0005634">
    <property type="term" value="C:nucleus"/>
    <property type="evidence" value="ECO:0007669"/>
    <property type="project" value="UniProtKB-SubCell"/>
</dbReference>
<keyword evidence="5 9" id="KW-0805">Transcription regulation</keyword>
<evidence type="ECO:0000256" key="9">
    <source>
        <dbReference type="RuleBase" id="RU368022"/>
    </source>
</evidence>
<sequence length="177" mass="19725">MATLSKKELAAAFASAQSTVDEVRRLLQSKKKGEGSILGLKTTVATTESERSEARNRMLEALKRRSIMEAALAEAERIVYEKEENYLLEFQHIGTVITGFQPMLELRSSNGSDPKSSRARKRRHSISDAHRLFSWTSSTSGVEIDEAQLIAFKKKDNNGSSDDSVNDEDRTLKKSST</sequence>
<feature type="compositionally biased region" description="Basic and acidic residues" evidence="10">
    <location>
        <begin position="167"/>
        <end position="177"/>
    </location>
</feature>
<feature type="region of interest" description="Disordered" evidence="10">
    <location>
        <begin position="155"/>
        <end position="177"/>
    </location>
</feature>
<evidence type="ECO:0000256" key="5">
    <source>
        <dbReference type="ARBA" id="ARBA00023015"/>
    </source>
</evidence>
<dbReference type="PANTHER" id="PTHR13476">
    <property type="entry name" value="CHROMATIN MODIFICATION-RELATED PROTEIN MEAF6"/>
    <property type="match status" value="1"/>
</dbReference>
<dbReference type="WBParaSite" id="TMUE_3000011448.1">
    <property type="protein sequence ID" value="TMUE_3000011448.1"/>
    <property type="gene ID" value="WBGene00289942"/>
</dbReference>
<evidence type="ECO:0000256" key="7">
    <source>
        <dbReference type="ARBA" id="ARBA00023163"/>
    </source>
</evidence>
<organism evidence="11 12">
    <name type="scientific">Trichuris muris</name>
    <name type="common">Mouse whipworm</name>
    <dbReference type="NCBI Taxonomy" id="70415"/>
    <lineage>
        <taxon>Eukaryota</taxon>
        <taxon>Metazoa</taxon>
        <taxon>Ecdysozoa</taxon>
        <taxon>Nematoda</taxon>
        <taxon>Enoplea</taxon>
        <taxon>Dorylaimia</taxon>
        <taxon>Trichinellida</taxon>
        <taxon>Trichuridae</taxon>
        <taxon>Trichuris</taxon>
    </lineage>
</organism>
<evidence type="ECO:0000256" key="4">
    <source>
        <dbReference type="ARBA" id="ARBA00022853"/>
    </source>
</evidence>
<dbReference type="Pfam" id="PF09340">
    <property type="entry name" value="NuA4"/>
    <property type="match status" value="1"/>
</dbReference>
<name>A0A5S6QWE6_TRIMR</name>
<protein>
    <recommendedName>
        <fullName evidence="3">Chromatin modification-related protein MEAF6</fullName>
    </recommendedName>
</protein>
<proteinExistence type="inferred from homology"/>
<dbReference type="InterPro" id="IPR015418">
    <property type="entry name" value="Eaf6"/>
</dbReference>